<dbReference type="Gene3D" id="3.40.50.300">
    <property type="entry name" value="P-loop containing nucleotide triphosphate hydrolases"/>
    <property type="match status" value="1"/>
</dbReference>
<dbReference type="EMBL" id="FPBP01000002">
    <property type="protein sequence ID" value="SFU40187.1"/>
    <property type="molecule type" value="Genomic_DNA"/>
</dbReference>
<dbReference type="GO" id="GO:0017116">
    <property type="term" value="F:single-stranded DNA helicase activity"/>
    <property type="evidence" value="ECO:0007669"/>
    <property type="project" value="TreeGrafter"/>
</dbReference>
<evidence type="ECO:0000259" key="8">
    <source>
        <dbReference type="SMART" id="SM00382"/>
    </source>
</evidence>
<evidence type="ECO:0000313" key="9">
    <source>
        <dbReference type="EMBL" id="SFU40187.1"/>
    </source>
</evidence>
<dbReference type="PANTHER" id="PTHR13779">
    <property type="entry name" value="WERNER HELICASE-INTERACTING PROTEIN 1 FAMILY MEMBER"/>
    <property type="match status" value="1"/>
</dbReference>
<dbReference type="InterPro" id="IPR003593">
    <property type="entry name" value="AAA+_ATPase"/>
</dbReference>
<dbReference type="FunFam" id="1.20.272.10:FF:000001">
    <property type="entry name" value="Putative AAA family ATPase"/>
    <property type="match status" value="1"/>
</dbReference>
<keyword evidence="10" id="KW-1185">Reference proteome</keyword>
<dbReference type="InterPro" id="IPR003959">
    <property type="entry name" value="ATPase_AAA_core"/>
</dbReference>
<feature type="domain" description="AAA+ ATPase" evidence="8">
    <location>
        <begin position="48"/>
        <end position="164"/>
    </location>
</feature>
<proteinExistence type="inferred from homology"/>
<dbReference type="Pfam" id="PF12002">
    <property type="entry name" value="MgsA_C"/>
    <property type="match status" value="1"/>
</dbReference>
<dbReference type="Gene3D" id="1.20.272.10">
    <property type="match status" value="1"/>
</dbReference>
<dbReference type="CDD" id="cd00009">
    <property type="entry name" value="AAA"/>
    <property type="match status" value="1"/>
</dbReference>
<dbReference type="InterPro" id="IPR032423">
    <property type="entry name" value="AAA_assoc_2"/>
</dbReference>
<dbReference type="PANTHER" id="PTHR13779:SF7">
    <property type="entry name" value="ATPASE WRNIP1"/>
    <property type="match status" value="1"/>
</dbReference>
<keyword evidence="4" id="KW-0235">DNA replication</keyword>
<dbReference type="InterPro" id="IPR051314">
    <property type="entry name" value="AAA_ATPase_RarA/MGS1/WRNIP1"/>
</dbReference>
<evidence type="ECO:0000256" key="3">
    <source>
        <dbReference type="ARBA" id="ARBA00020776"/>
    </source>
</evidence>
<feature type="compositionally biased region" description="Polar residues" evidence="7">
    <location>
        <begin position="458"/>
        <end position="469"/>
    </location>
</feature>
<dbReference type="SUPFAM" id="SSF48019">
    <property type="entry name" value="post-AAA+ oligomerization domain-like"/>
    <property type="match status" value="1"/>
</dbReference>
<dbReference type="FunFam" id="1.10.8.60:FF:000029">
    <property type="entry name" value="Replication-associated recombination protein A"/>
    <property type="match status" value="1"/>
</dbReference>
<evidence type="ECO:0000256" key="7">
    <source>
        <dbReference type="SAM" id="MobiDB-lite"/>
    </source>
</evidence>
<dbReference type="InterPro" id="IPR021886">
    <property type="entry name" value="MgsA_C"/>
</dbReference>
<comment type="function">
    <text evidence="1">DNA-dependent ATPase that plays important roles in cellular responses to stalled DNA replication processes.</text>
</comment>
<dbReference type="Gene3D" id="1.10.3710.10">
    <property type="entry name" value="DNA polymerase III clamp loader subunits, C-terminal domain"/>
    <property type="match status" value="1"/>
</dbReference>
<dbReference type="STRING" id="463301.SAMN04487955_10231"/>
<dbReference type="Gene3D" id="1.10.8.60">
    <property type="match status" value="1"/>
</dbReference>
<evidence type="ECO:0000313" key="10">
    <source>
        <dbReference type="Proteomes" id="UP000198693"/>
    </source>
</evidence>
<dbReference type="Proteomes" id="UP000198693">
    <property type="component" value="Unassembled WGS sequence"/>
</dbReference>
<gene>
    <name evidence="9" type="ORF">SAMN04487955_10231</name>
</gene>
<dbReference type="GO" id="GO:0016887">
    <property type="term" value="F:ATP hydrolysis activity"/>
    <property type="evidence" value="ECO:0007669"/>
    <property type="project" value="InterPro"/>
</dbReference>
<dbReference type="AlphaFoldDB" id="A0A1I7FVI5"/>
<dbReference type="Pfam" id="PF00004">
    <property type="entry name" value="AAA"/>
    <property type="match status" value="1"/>
</dbReference>
<keyword evidence="6" id="KW-0067">ATP-binding</keyword>
<dbReference type="GO" id="GO:0006261">
    <property type="term" value="P:DNA-templated DNA replication"/>
    <property type="evidence" value="ECO:0007669"/>
    <property type="project" value="TreeGrafter"/>
</dbReference>
<dbReference type="OrthoDB" id="9778364at2"/>
<dbReference type="CDD" id="cd18139">
    <property type="entry name" value="HLD_clamp_RarA"/>
    <property type="match status" value="1"/>
</dbReference>
<feature type="region of interest" description="Disordered" evidence="7">
    <location>
        <begin position="436"/>
        <end position="469"/>
    </location>
</feature>
<sequence length="469" mass="51115">MDLFPSPTFDEDAPLAYRMRPRQLDDYVGQQALVGPAKPLRRMAESGIVRSMILWGPPGTGKTTLAEILAAESGAQLEHLSAVMAGVKEIRAVVERARVRQGQQLPTLLFLDEIHRLNKSQQDALLPHVESGLLTLIGATTENPSFEVNSALLSRARVHVLTSLSEEELVEVLRRALADPERGLGKRRIEVDDEVLGILARAAAGDARRALGLLETACDFAIARGNGEYLPRQALEDVIGYQASAFDKQGDHYYDLLSAIHKSVRSSRPDAALLYMARFMQGGGDPLDVVRRLAAIASEDVGNADPRALPLVMAAWDAYLRLGDHEGQRAIAHAAIHLAVAPKSNAIDRAWKQAKTFVAGQPSLEVPGYLRNAPTQLMESLGHGHGYRYAHNEPNAYPAGRTHDCWPEGIPAARFYAPSEYGQEKRFKQMQEWRAALDAAADGEPSAIQDPAKKDSANENPASENPGSP</sequence>
<dbReference type="FunFam" id="3.40.50.300:FF:000137">
    <property type="entry name" value="Replication-associated recombination protein A"/>
    <property type="match status" value="1"/>
</dbReference>
<accession>A0A1I7FVI5</accession>
<dbReference type="InterPro" id="IPR027417">
    <property type="entry name" value="P-loop_NTPase"/>
</dbReference>
<organism evidence="9 10">
    <name type="scientific">Halomonas korlensis</name>
    <dbReference type="NCBI Taxonomy" id="463301"/>
    <lineage>
        <taxon>Bacteria</taxon>
        <taxon>Pseudomonadati</taxon>
        <taxon>Pseudomonadota</taxon>
        <taxon>Gammaproteobacteria</taxon>
        <taxon>Oceanospirillales</taxon>
        <taxon>Halomonadaceae</taxon>
        <taxon>Halomonas</taxon>
    </lineage>
</organism>
<comment type="similarity">
    <text evidence="2">Belongs to the AAA ATPase family. RarA/MGS1/WRNIP1 subfamily.</text>
</comment>
<evidence type="ECO:0000256" key="2">
    <source>
        <dbReference type="ARBA" id="ARBA00008959"/>
    </source>
</evidence>
<evidence type="ECO:0000256" key="4">
    <source>
        <dbReference type="ARBA" id="ARBA00022705"/>
    </source>
</evidence>
<evidence type="ECO:0000256" key="5">
    <source>
        <dbReference type="ARBA" id="ARBA00022741"/>
    </source>
</evidence>
<keyword evidence="5" id="KW-0547">Nucleotide-binding</keyword>
<evidence type="ECO:0000256" key="1">
    <source>
        <dbReference type="ARBA" id="ARBA00002393"/>
    </source>
</evidence>
<dbReference type="GO" id="GO:0000731">
    <property type="term" value="P:DNA synthesis involved in DNA repair"/>
    <property type="evidence" value="ECO:0007669"/>
    <property type="project" value="TreeGrafter"/>
</dbReference>
<dbReference type="RefSeq" id="WP_089792759.1">
    <property type="nucleotide sequence ID" value="NZ_FPBP01000002.1"/>
</dbReference>
<dbReference type="GO" id="GO:0008047">
    <property type="term" value="F:enzyme activator activity"/>
    <property type="evidence" value="ECO:0007669"/>
    <property type="project" value="TreeGrafter"/>
</dbReference>
<reference evidence="10" key="1">
    <citation type="submission" date="2016-10" db="EMBL/GenBank/DDBJ databases">
        <authorList>
            <person name="Varghese N."/>
            <person name="Submissions S."/>
        </authorList>
    </citation>
    <scope>NUCLEOTIDE SEQUENCE [LARGE SCALE GENOMIC DNA]</scope>
    <source>
        <strain evidence="10">CGMCC 1.6981</strain>
    </source>
</reference>
<protein>
    <recommendedName>
        <fullName evidence="3">Replication-associated recombination protein A</fullName>
    </recommendedName>
</protein>
<dbReference type="SMART" id="SM00382">
    <property type="entry name" value="AAA"/>
    <property type="match status" value="1"/>
</dbReference>
<dbReference type="Pfam" id="PF16193">
    <property type="entry name" value="AAA_assoc_2"/>
    <property type="match status" value="1"/>
</dbReference>
<name>A0A1I7FVI5_9GAMM</name>
<dbReference type="SUPFAM" id="SSF52540">
    <property type="entry name" value="P-loop containing nucleoside triphosphate hydrolases"/>
    <property type="match status" value="1"/>
</dbReference>
<dbReference type="GO" id="GO:0005524">
    <property type="term" value="F:ATP binding"/>
    <property type="evidence" value="ECO:0007669"/>
    <property type="project" value="UniProtKB-KW"/>
</dbReference>
<dbReference type="InterPro" id="IPR008921">
    <property type="entry name" value="DNA_pol3_clamp-load_cplx_C"/>
</dbReference>
<dbReference type="GO" id="GO:0003677">
    <property type="term" value="F:DNA binding"/>
    <property type="evidence" value="ECO:0007669"/>
    <property type="project" value="InterPro"/>
</dbReference>
<evidence type="ECO:0000256" key="6">
    <source>
        <dbReference type="ARBA" id="ARBA00022840"/>
    </source>
</evidence>